<evidence type="ECO:0000256" key="1">
    <source>
        <dbReference type="SAM" id="MobiDB-lite"/>
    </source>
</evidence>
<evidence type="ECO:0000313" key="3">
    <source>
        <dbReference type="Proteomes" id="UP000053257"/>
    </source>
</evidence>
<organism evidence="2 3">
    <name type="scientific">Phlebiopsis gigantea (strain 11061_1 CR5-6)</name>
    <name type="common">White-rot fungus</name>
    <name type="synonym">Peniophora gigantea</name>
    <dbReference type="NCBI Taxonomy" id="745531"/>
    <lineage>
        <taxon>Eukaryota</taxon>
        <taxon>Fungi</taxon>
        <taxon>Dikarya</taxon>
        <taxon>Basidiomycota</taxon>
        <taxon>Agaricomycotina</taxon>
        <taxon>Agaricomycetes</taxon>
        <taxon>Polyporales</taxon>
        <taxon>Phanerochaetaceae</taxon>
        <taxon>Phlebiopsis</taxon>
    </lineage>
</organism>
<keyword evidence="3" id="KW-1185">Reference proteome</keyword>
<name>A0A0C3S5R1_PHLG1</name>
<evidence type="ECO:0008006" key="4">
    <source>
        <dbReference type="Google" id="ProtNLM"/>
    </source>
</evidence>
<dbReference type="AlphaFoldDB" id="A0A0C3S5R1"/>
<proteinExistence type="predicted"/>
<dbReference type="OrthoDB" id="3543113at2759"/>
<dbReference type="InterPro" id="IPR032675">
    <property type="entry name" value="LRR_dom_sf"/>
</dbReference>
<protein>
    <recommendedName>
        <fullName evidence="4">F-box domain-containing protein</fullName>
    </recommendedName>
</protein>
<dbReference type="Proteomes" id="UP000053257">
    <property type="component" value="Unassembled WGS sequence"/>
</dbReference>
<reference evidence="2 3" key="1">
    <citation type="journal article" date="2014" name="PLoS Genet.">
        <title>Analysis of the Phlebiopsis gigantea genome, transcriptome and secretome provides insight into its pioneer colonization strategies of wood.</title>
        <authorList>
            <person name="Hori C."/>
            <person name="Ishida T."/>
            <person name="Igarashi K."/>
            <person name="Samejima M."/>
            <person name="Suzuki H."/>
            <person name="Master E."/>
            <person name="Ferreira P."/>
            <person name="Ruiz-Duenas F.J."/>
            <person name="Held B."/>
            <person name="Canessa P."/>
            <person name="Larrondo L.F."/>
            <person name="Schmoll M."/>
            <person name="Druzhinina I.S."/>
            <person name="Kubicek C.P."/>
            <person name="Gaskell J.A."/>
            <person name="Kersten P."/>
            <person name="St John F."/>
            <person name="Glasner J."/>
            <person name="Sabat G."/>
            <person name="Splinter BonDurant S."/>
            <person name="Syed K."/>
            <person name="Yadav J."/>
            <person name="Mgbeahuruike A.C."/>
            <person name="Kovalchuk A."/>
            <person name="Asiegbu F.O."/>
            <person name="Lackner G."/>
            <person name="Hoffmeister D."/>
            <person name="Rencoret J."/>
            <person name="Gutierrez A."/>
            <person name="Sun H."/>
            <person name="Lindquist E."/>
            <person name="Barry K."/>
            <person name="Riley R."/>
            <person name="Grigoriev I.V."/>
            <person name="Henrissat B."/>
            <person name="Kues U."/>
            <person name="Berka R.M."/>
            <person name="Martinez A.T."/>
            <person name="Covert S.F."/>
            <person name="Blanchette R.A."/>
            <person name="Cullen D."/>
        </authorList>
    </citation>
    <scope>NUCLEOTIDE SEQUENCE [LARGE SCALE GENOMIC DNA]</scope>
    <source>
        <strain evidence="2 3">11061_1 CR5-6</strain>
    </source>
</reference>
<dbReference type="HOGENOM" id="CLU_860823_0_0_1"/>
<sequence length="323" mass="35067">MEKQNLIHLAAMQNLKHMSIAIHAELSESPALPISPHDYVPFHNLETLMLDVSHLEHATSCLTVLEPQTLLRFRLAAPMWQDETALERCFKVLAKQRRLREISVCVSARAPGFIFAAGQRIPTCTMSTHTIAKLFSLPDIQILSLSAGDRAQFETDLGDTGIRAMASAWPRLRSLTIVQGPPPPRGVQLPAAHTTMGSLLALRDGCPDLSGLSISLDTTTFDHAILQAAVFAGVGGTALRKLNIGARSTPVSNHTFAAQVLHGLFPNLHSIHDGESVAWDQQSSDWQEVGAILRKLTQTPPLDPVDDSDGGFSDISSEEALEL</sequence>
<feature type="region of interest" description="Disordered" evidence="1">
    <location>
        <begin position="297"/>
        <end position="323"/>
    </location>
</feature>
<evidence type="ECO:0000313" key="2">
    <source>
        <dbReference type="EMBL" id="KIP11406.1"/>
    </source>
</evidence>
<dbReference type="EMBL" id="KN840446">
    <property type="protein sequence ID" value="KIP11406.1"/>
    <property type="molecule type" value="Genomic_DNA"/>
</dbReference>
<dbReference type="Gene3D" id="3.80.10.10">
    <property type="entry name" value="Ribonuclease Inhibitor"/>
    <property type="match status" value="1"/>
</dbReference>
<accession>A0A0C3S5R1</accession>
<gene>
    <name evidence="2" type="ORF">PHLGIDRAFT_114538</name>
</gene>